<dbReference type="Proteomes" id="UP001254165">
    <property type="component" value="Unassembled WGS sequence"/>
</dbReference>
<keyword evidence="3" id="KW-0133">Cell shape</keyword>
<keyword evidence="8" id="KW-1185">Reference proteome</keyword>
<gene>
    <name evidence="7" type="ORF">QYE77_00220</name>
</gene>
<organism evidence="7 8">
    <name type="scientific">Thermanaerothrix solaris</name>
    <dbReference type="NCBI Taxonomy" id="3058434"/>
    <lineage>
        <taxon>Bacteria</taxon>
        <taxon>Bacillati</taxon>
        <taxon>Chloroflexota</taxon>
        <taxon>Anaerolineae</taxon>
        <taxon>Anaerolineales</taxon>
        <taxon>Anaerolineaceae</taxon>
        <taxon>Thermanaerothrix</taxon>
    </lineage>
</organism>
<keyword evidence="4" id="KW-0573">Peptidoglycan synthesis</keyword>
<dbReference type="PANTHER" id="PTHR36174:SF1">
    <property type="entry name" value="LIPID II:GLYCINE GLYCYLTRANSFERASE"/>
    <property type="match status" value="1"/>
</dbReference>
<keyword evidence="6" id="KW-0961">Cell wall biogenesis/degradation</keyword>
<comment type="caution">
    <text evidence="7">The sequence shown here is derived from an EMBL/GenBank/DDBJ whole genome shotgun (WGS) entry which is preliminary data.</text>
</comment>
<evidence type="ECO:0000256" key="2">
    <source>
        <dbReference type="ARBA" id="ARBA00022679"/>
    </source>
</evidence>
<name>A0ABU3NII9_9CHLR</name>
<reference evidence="7 8" key="1">
    <citation type="submission" date="2023-07" db="EMBL/GenBank/DDBJ databases">
        <title>Novel species of Thermanaerothrix with wide hydrolytic capabilities.</title>
        <authorList>
            <person name="Zayulina K.S."/>
            <person name="Podosokorskaya O.A."/>
            <person name="Elcheninov A.G."/>
        </authorList>
    </citation>
    <scope>NUCLEOTIDE SEQUENCE [LARGE SCALE GENOMIC DNA]</scope>
    <source>
        <strain evidence="7 8">4228-RoL</strain>
    </source>
</reference>
<keyword evidence="2" id="KW-0808">Transferase</keyword>
<protein>
    <submittedName>
        <fullName evidence="7">Peptidoglycan bridge formation glycyltransferase FemA/FemB family protein</fullName>
    </submittedName>
</protein>
<evidence type="ECO:0000256" key="6">
    <source>
        <dbReference type="ARBA" id="ARBA00023316"/>
    </source>
</evidence>
<evidence type="ECO:0000256" key="5">
    <source>
        <dbReference type="ARBA" id="ARBA00023315"/>
    </source>
</evidence>
<evidence type="ECO:0000256" key="3">
    <source>
        <dbReference type="ARBA" id="ARBA00022960"/>
    </source>
</evidence>
<evidence type="ECO:0000256" key="1">
    <source>
        <dbReference type="ARBA" id="ARBA00009943"/>
    </source>
</evidence>
<evidence type="ECO:0000313" key="8">
    <source>
        <dbReference type="Proteomes" id="UP001254165"/>
    </source>
</evidence>
<dbReference type="InterPro" id="IPR003447">
    <property type="entry name" value="FEMABX"/>
</dbReference>
<accession>A0ABU3NII9</accession>
<dbReference type="PROSITE" id="PS51191">
    <property type="entry name" value="FEMABX"/>
    <property type="match status" value="1"/>
</dbReference>
<comment type="similarity">
    <text evidence="1">Belongs to the FemABX family.</text>
</comment>
<evidence type="ECO:0000313" key="7">
    <source>
        <dbReference type="EMBL" id="MDT8896675.1"/>
    </source>
</evidence>
<dbReference type="PANTHER" id="PTHR36174">
    <property type="entry name" value="LIPID II:GLYCINE GLYCYLTRANSFERASE"/>
    <property type="match status" value="1"/>
</dbReference>
<dbReference type="EMBL" id="JAUHMF010000001">
    <property type="protein sequence ID" value="MDT8896675.1"/>
    <property type="molecule type" value="Genomic_DNA"/>
</dbReference>
<evidence type="ECO:0000256" key="4">
    <source>
        <dbReference type="ARBA" id="ARBA00022984"/>
    </source>
</evidence>
<dbReference type="Gene3D" id="3.40.630.30">
    <property type="match status" value="2"/>
</dbReference>
<proteinExistence type="inferred from homology"/>
<dbReference type="SUPFAM" id="SSF55729">
    <property type="entry name" value="Acyl-CoA N-acyltransferases (Nat)"/>
    <property type="match status" value="2"/>
</dbReference>
<dbReference type="InterPro" id="IPR016181">
    <property type="entry name" value="Acyl_CoA_acyltransferase"/>
</dbReference>
<sequence length="372" mass="43813">MMIVERIQQGEEWNRGLMQLPRANILQTWEWGEVKSAYGWQPYPLVWREVNGQVRAMALVLRRSLKIGKMPTSFSVMYVPRGPVMDWGDSDLRRRVLDDLKRLAQTEGAIFLKIDPDVELGWGLPDDPEARENPIAGDVMEDLHTGGWFLSPEQVQFRNTFILSLEGDEEVWLGRMKQKTRYNIRLAQRKGVTVRRAASEDFPLLYRMYAETSVRDGFVIRPEPYYHHVWGTFLRAGMAEPLIAEVERTPVAGLVMFVFAGRAWYFYGMSRQLHREKMPNYLLQWEAMRLARLRGCQIYDLWGAPDEFREDDPMWGVFRFKQGLGGQVVRWIGAWDLPVRKNWYTLYTRVIPRLLAWMRRHSQARLRREVTV</sequence>
<dbReference type="InterPro" id="IPR050644">
    <property type="entry name" value="PG_Glycine_Bridge_Synth"/>
</dbReference>
<keyword evidence="5" id="KW-0012">Acyltransferase</keyword>
<dbReference type="RefSeq" id="WP_315623117.1">
    <property type="nucleotide sequence ID" value="NZ_JAUHMF010000001.1"/>
</dbReference>
<dbReference type="Pfam" id="PF02388">
    <property type="entry name" value="FemAB"/>
    <property type="match status" value="1"/>
</dbReference>